<dbReference type="NCBIfam" id="TIGR04560">
    <property type="entry name" value="ribo_THX"/>
    <property type="match status" value="1"/>
</dbReference>
<evidence type="ECO:0000313" key="5">
    <source>
        <dbReference type="EMBL" id="MFD2248627.1"/>
    </source>
</evidence>
<dbReference type="GO" id="GO:0005840">
    <property type="term" value="C:ribosome"/>
    <property type="evidence" value="ECO:0007669"/>
    <property type="project" value="UniProtKB-KW"/>
</dbReference>
<sequence>MGKGDKKSKKGKLKKGSYGNTRPHKPTKHKGLAEAQAKEAAK</sequence>
<comment type="similarity">
    <text evidence="1">Belongs to the bacterial ribosomal protein bTHX family.</text>
</comment>
<evidence type="ECO:0000256" key="2">
    <source>
        <dbReference type="ARBA" id="ARBA00022980"/>
    </source>
</evidence>
<evidence type="ECO:0000256" key="3">
    <source>
        <dbReference type="ARBA" id="ARBA00023274"/>
    </source>
</evidence>
<reference evidence="6" key="1">
    <citation type="journal article" date="2019" name="Int. J. Syst. Evol. Microbiol.">
        <title>The Global Catalogue of Microorganisms (GCM) 10K type strain sequencing project: providing services to taxonomists for standard genome sequencing and annotation.</title>
        <authorList>
            <consortium name="The Broad Institute Genomics Platform"/>
            <consortium name="The Broad Institute Genome Sequencing Center for Infectious Disease"/>
            <person name="Wu L."/>
            <person name="Ma J."/>
        </authorList>
    </citation>
    <scope>NUCLEOTIDE SEQUENCE [LARGE SCALE GENOMIC DNA]</scope>
    <source>
        <strain evidence="6">CGMCC 4.1782</strain>
    </source>
</reference>
<gene>
    <name evidence="5" type="ORF">ACFSKP_20330</name>
</gene>
<feature type="compositionally biased region" description="Basic residues" evidence="4">
    <location>
        <begin position="1"/>
        <end position="15"/>
    </location>
</feature>
<evidence type="ECO:0000256" key="1">
    <source>
        <dbReference type="ARBA" id="ARBA00010834"/>
    </source>
</evidence>
<evidence type="ECO:0000256" key="4">
    <source>
        <dbReference type="SAM" id="MobiDB-lite"/>
    </source>
</evidence>
<dbReference type="EMBL" id="JBHUIM010000004">
    <property type="protein sequence ID" value="MFD2248627.1"/>
    <property type="molecule type" value="Genomic_DNA"/>
</dbReference>
<keyword evidence="3" id="KW-0687">Ribonucleoprotein</keyword>
<keyword evidence="2 5" id="KW-0689">Ribosomal protein</keyword>
<name>A0ABW5D1U9_9BACT</name>
<evidence type="ECO:0000313" key="6">
    <source>
        <dbReference type="Proteomes" id="UP001597374"/>
    </source>
</evidence>
<protein>
    <submittedName>
        <fullName evidence="5">30S ribosomal protein THX</fullName>
    </submittedName>
</protein>
<dbReference type="Proteomes" id="UP001597374">
    <property type="component" value="Unassembled WGS sequence"/>
</dbReference>
<feature type="region of interest" description="Disordered" evidence="4">
    <location>
        <begin position="1"/>
        <end position="42"/>
    </location>
</feature>
<dbReference type="RefSeq" id="WP_250432152.1">
    <property type="nucleotide sequence ID" value="NZ_JALPRR010000005.1"/>
</dbReference>
<dbReference type="InterPro" id="IPR030826">
    <property type="entry name" value="Ribosomal_bTHX/bTHXc/bTHXm"/>
</dbReference>
<organism evidence="5 6">
    <name type="scientific">Pontibacter ruber</name>
    <dbReference type="NCBI Taxonomy" id="1343895"/>
    <lineage>
        <taxon>Bacteria</taxon>
        <taxon>Pseudomonadati</taxon>
        <taxon>Bacteroidota</taxon>
        <taxon>Cytophagia</taxon>
        <taxon>Cytophagales</taxon>
        <taxon>Hymenobacteraceae</taxon>
        <taxon>Pontibacter</taxon>
    </lineage>
</organism>
<proteinExistence type="inferred from homology"/>
<keyword evidence="6" id="KW-1185">Reference proteome</keyword>
<accession>A0ABW5D1U9</accession>
<comment type="caution">
    <text evidence="5">The sequence shown here is derived from an EMBL/GenBank/DDBJ whole genome shotgun (WGS) entry which is preliminary data.</text>
</comment>